<dbReference type="CDD" id="cd06170">
    <property type="entry name" value="LuxR_C_like"/>
    <property type="match status" value="1"/>
</dbReference>
<dbReference type="Pfam" id="PF00072">
    <property type="entry name" value="Response_reg"/>
    <property type="match status" value="1"/>
</dbReference>
<keyword evidence="5" id="KW-0804">Transcription</keyword>
<evidence type="ECO:0000256" key="7">
    <source>
        <dbReference type="PROSITE-ProRule" id="PRU00169"/>
    </source>
</evidence>
<dbReference type="PROSITE" id="PS00622">
    <property type="entry name" value="HTH_LUXR_1"/>
    <property type="match status" value="1"/>
</dbReference>
<feature type="domain" description="Response regulatory" evidence="9">
    <location>
        <begin position="2"/>
        <end position="118"/>
    </location>
</feature>
<keyword evidence="3" id="KW-0805">Transcription regulation</keyword>
<name>A0A3D2X6H8_9FIRM</name>
<dbReference type="InterPro" id="IPR000792">
    <property type="entry name" value="Tscrpt_reg_LuxR_C"/>
</dbReference>
<accession>A0A3D2X6H8</accession>
<evidence type="ECO:0000256" key="5">
    <source>
        <dbReference type="ARBA" id="ARBA00023163"/>
    </source>
</evidence>
<sequence>MRIVIVDDDRLVCSSLKVILEMDSEIKVDAVGNDGSEAITLYEKYIPDVLLMDIRMATMSGIEAAEKILAKHKNAKILFLTTFSDDEYIVKALKIGAKGYLLKQDYDSIQPALKAVSIGQSVFGSDVVTKLPDLMQKKKEFPYEAYQLTKKEYELLTMVAEGLSNKEISDAMFLSEGTVRNYLSNLLLKLDVRDRTQAAIFYYKQMQ</sequence>
<dbReference type="CDD" id="cd17535">
    <property type="entry name" value="REC_NarL-like"/>
    <property type="match status" value="1"/>
</dbReference>
<proteinExistence type="predicted"/>
<feature type="modified residue" description="4-aspartylphosphate" evidence="7">
    <location>
        <position position="53"/>
    </location>
</feature>
<dbReference type="InterPro" id="IPR058245">
    <property type="entry name" value="NreC/VraR/RcsB-like_REC"/>
</dbReference>
<evidence type="ECO:0000259" key="9">
    <source>
        <dbReference type="PROSITE" id="PS50110"/>
    </source>
</evidence>
<dbReference type="SMART" id="SM00448">
    <property type="entry name" value="REC"/>
    <property type="match status" value="1"/>
</dbReference>
<gene>
    <name evidence="10" type="ORF">DHW61_06950</name>
</gene>
<dbReference type="AlphaFoldDB" id="A0A3D2X6H8"/>
<dbReference type="InterPro" id="IPR001789">
    <property type="entry name" value="Sig_transdc_resp-reg_receiver"/>
</dbReference>
<evidence type="ECO:0000256" key="3">
    <source>
        <dbReference type="ARBA" id="ARBA00023015"/>
    </source>
</evidence>
<dbReference type="SUPFAM" id="SSF46894">
    <property type="entry name" value="C-terminal effector domain of the bipartite response regulators"/>
    <property type="match status" value="1"/>
</dbReference>
<dbReference type="SMART" id="SM00421">
    <property type="entry name" value="HTH_LUXR"/>
    <property type="match status" value="1"/>
</dbReference>
<evidence type="ECO:0000256" key="2">
    <source>
        <dbReference type="ARBA" id="ARBA00022553"/>
    </source>
</evidence>
<dbReference type="Pfam" id="PF00196">
    <property type="entry name" value="GerE"/>
    <property type="match status" value="1"/>
</dbReference>
<organism evidence="10 11">
    <name type="scientific">Lachnoclostridium phytofermentans</name>
    <dbReference type="NCBI Taxonomy" id="66219"/>
    <lineage>
        <taxon>Bacteria</taxon>
        <taxon>Bacillati</taxon>
        <taxon>Bacillota</taxon>
        <taxon>Clostridia</taxon>
        <taxon>Lachnospirales</taxon>
        <taxon>Lachnospiraceae</taxon>
    </lineage>
</organism>
<evidence type="ECO:0000313" key="10">
    <source>
        <dbReference type="EMBL" id="HCL02145.1"/>
    </source>
</evidence>
<comment type="function">
    <text evidence="6">May play the central regulatory role in sporulation. It may be an element of the effector pathway responsible for the activation of sporulation genes in response to nutritional stress. Spo0A may act in concert with spo0H (a sigma factor) to control the expression of some genes that are critical to the sporulation process.</text>
</comment>
<evidence type="ECO:0000313" key="11">
    <source>
        <dbReference type="Proteomes" id="UP000262969"/>
    </source>
</evidence>
<evidence type="ECO:0000256" key="4">
    <source>
        <dbReference type="ARBA" id="ARBA00023125"/>
    </source>
</evidence>
<dbReference type="GO" id="GO:0000160">
    <property type="term" value="P:phosphorelay signal transduction system"/>
    <property type="evidence" value="ECO:0007669"/>
    <property type="project" value="InterPro"/>
</dbReference>
<evidence type="ECO:0000259" key="8">
    <source>
        <dbReference type="PROSITE" id="PS50043"/>
    </source>
</evidence>
<dbReference type="EMBL" id="DPVV01000233">
    <property type="protein sequence ID" value="HCL02145.1"/>
    <property type="molecule type" value="Genomic_DNA"/>
</dbReference>
<dbReference type="PRINTS" id="PR00038">
    <property type="entry name" value="HTHLUXR"/>
</dbReference>
<dbReference type="GO" id="GO:0006355">
    <property type="term" value="P:regulation of DNA-templated transcription"/>
    <property type="evidence" value="ECO:0007669"/>
    <property type="project" value="InterPro"/>
</dbReference>
<dbReference type="InterPro" id="IPR011006">
    <property type="entry name" value="CheY-like_superfamily"/>
</dbReference>
<dbReference type="PROSITE" id="PS50110">
    <property type="entry name" value="RESPONSE_REGULATORY"/>
    <property type="match status" value="1"/>
</dbReference>
<dbReference type="PANTHER" id="PTHR43214:SF40">
    <property type="entry name" value="TRANSCRIPTIONAL REGULATORY PROTEIN LNRK"/>
    <property type="match status" value="1"/>
</dbReference>
<dbReference type="PROSITE" id="PS50043">
    <property type="entry name" value="HTH_LUXR_2"/>
    <property type="match status" value="1"/>
</dbReference>
<dbReference type="SUPFAM" id="SSF52172">
    <property type="entry name" value="CheY-like"/>
    <property type="match status" value="1"/>
</dbReference>
<comment type="caution">
    <text evidence="10">The sequence shown here is derived from an EMBL/GenBank/DDBJ whole genome shotgun (WGS) entry which is preliminary data.</text>
</comment>
<evidence type="ECO:0000256" key="1">
    <source>
        <dbReference type="ARBA" id="ARBA00018672"/>
    </source>
</evidence>
<dbReference type="PANTHER" id="PTHR43214">
    <property type="entry name" value="TWO-COMPONENT RESPONSE REGULATOR"/>
    <property type="match status" value="1"/>
</dbReference>
<reference evidence="10 11" key="1">
    <citation type="journal article" date="2018" name="Nat. Biotechnol.">
        <title>A standardized bacterial taxonomy based on genome phylogeny substantially revises the tree of life.</title>
        <authorList>
            <person name="Parks D.H."/>
            <person name="Chuvochina M."/>
            <person name="Waite D.W."/>
            <person name="Rinke C."/>
            <person name="Skarshewski A."/>
            <person name="Chaumeil P.A."/>
            <person name="Hugenholtz P."/>
        </authorList>
    </citation>
    <scope>NUCLEOTIDE SEQUENCE [LARGE SCALE GENOMIC DNA]</scope>
    <source>
        <strain evidence="10">UBA11728</strain>
    </source>
</reference>
<dbReference type="Proteomes" id="UP000262969">
    <property type="component" value="Unassembled WGS sequence"/>
</dbReference>
<dbReference type="GO" id="GO:0003677">
    <property type="term" value="F:DNA binding"/>
    <property type="evidence" value="ECO:0007669"/>
    <property type="project" value="UniProtKB-KW"/>
</dbReference>
<evidence type="ECO:0000256" key="6">
    <source>
        <dbReference type="ARBA" id="ARBA00024867"/>
    </source>
</evidence>
<keyword evidence="4 10" id="KW-0238">DNA-binding</keyword>
<protein>
    <recommendedName>
        <fullName evidence="1">Stage 0 sporulation protein A homolog</fullName>
    </recommendedName>
</protein>
<dbReference type="InterPro" id="IPR016032">
    <property type="entry name" value="Sig_transdc_resp-reg_C-effctor"/>
</dbReference>
<keyword evidence="2 7" id="KW-0597">Phosphoprotein</keyword>
<dbReference type="Gene3D" id="3.40.50.2300">
    <property type="match status" value="1"/>
</dbReference>
<feature type="domain" description="HTH luxR-type" evidence="8">
    <location>
        <begin position="141"/>
        <end position="206"/>
    </location>
</feature>
<dbReference type="InterPro" id="IPR039420">
    <property type="entry name" value="WalR-like"/>
</dbReference>